<evidence type="ECO:0000256" key="1">
    <source>
        <dbReference type="SAM" id="MobiDB-lite"/>
    </source>
</evidence>
<dbReference type="Proteomes" id="UP001174209">
    <property type="component" value="Unassembled WGS sequence"/>
</dbReference>
<feature type="chain" id="PRO_5047020927" evidence="2">
    <location>
        <begin position="27"/>
        <end position="201"/>
    </location>
</feature>
<evidence type="ECO:0000256" key="2">
    <source>
        <dbReference type="SAM" id="SignalP"/>
    </source>
</evidence>
<evidence type="ECO:0000313" key="3">
    <source>
        <dbReference type="EMBL" id="MDN4612115.1"/>
    </source>
</evidence>
<name>A0ABT8K3U0_9MICC</name>
<protein>
    <submittedName>
        <fullName evidence="3">Uncharacterized protein</fullName>
    </submittedName>
</protein>
<accession>A0ABT8K3U0</accession>
<feature type="region of interest" description="Disordered" evidence="1">
    <location>
        <begin position="25"/>
        <end position="44"/>
    </location>
</feature>
<proteinExistence type="predicted"/>
<dbReference type="EMBL" id="JAROCG010000002">
    <property type="protein sequence ID" value="MDN4612115.1"/>
    <property type="molecule type" value="Genomic_DNA"/>
</dbReference>
<keyword evidence="2" id="KW-0732">Signal</keyword>
<dbReference type="RefSeq" id="WP_301228873.1">
    <property type="nucleotide sequence ID" value="NZ_JAROCG010000002.1"/>
</dbReference>
<feature type="signal peptide" evidence="2">
    <location>
        <begin position="1"/>
        <end position="26"/>
    </location>
</feature>
<keyword evidence="4" id="KW-1185">Reference proteome</keyword>
<organism evidence="3 4">
    <name type="scientific">Arthrobacter burdickii</name>
    <dbReference type="NCBI Taxonomy" id="3035920"/>
    <lineage>
        <taxon>Bacteria</taxon>
        <taxon>Bacillati</taxon>
        <taxon>Actinomycetota</taxon>
        <taxon>Actinomycetes</taxon>
        <taxon>Micrococcales</taxon>
        <taxon>Micrococcaceae</taxon>
        <taxon>Arthrobacter</taxon>
    </lineage>
</organism>
<reference evidence="3" key="1">
    <citation type="submission" date="2023-06" db="EMBL/GenBank/DDBJ databases">
        <title>MT1 and MT2 Draft Genomes of Novel Species.</title>
        <authorList>
            <person name="Venkateswaran K."/>
        </authorList>
    </citation>
    <scope>NUCLEOTIDE SEQUENCE</scope>
    <source>
        <strain evidence="3">IIF3SC-B10</strain>
    </source>
</reference>
<gene>
    <name evidence="3" type="ORF">P5G52_14705</name>
</gene>
<comment type="caution">
    <text evidence="3">The sequence shown here is derived from an EMBL/GenBank/DDBJ whole genome shotgun (WGS) entry which is preliminary data.</text>
</comment>
<evidence type="ECO:0000313" key="4">
    <source>
        <dbReference type="Proteomes" id="UP001174209"/>
    </source>
</evidence>
<sequence>MSITKALSLPMLVAFSLAAGAVPASAAPEDSEPSRGGTHGFVPVPEEFYEPESYDVEACGSTVTIASGDVREVQYRVRVNKDGSTVVRFRGESTVDLTRKSDGAFIDELDVSGPFTQRSSADGQNAELTFRGASIIDPTDPTSAAGFAAAGLPYLFFFEHGKLTVQVEFSDDPTVMEPDSVEVVHSPRHVVDVCDMLDEAR</sequence>